<keyword evidence="3" id="KW-1185">Reference proteome</keyword>
<dbReference type="Proteomes" id="UP000799536">
    <property type="component" value="Unassembled WGS sequence"/>
</dbReference>
<evidence type="ECO:0000313" key="3">
    <source>
        <dbReference type="Proteomes" id="UP000799536"/>
    </source>
</evidence>
<dbReference type="EMBL" id="ML994197">
    <property type="protein sequence ID" value="KAF2197803.1"/>
    <property type="molecule type" value="Genomic_DNA"/>
</dbReference>
<evidence type="ECO:0000256" key="1">
    <source>
        <dbReference type="SAM" id="MobiDB-lite"/>
    </source>
</evidence>
<feature type="region of interest" description="Disordered" evidence="1">
    <location>
        <begin position="48"/>
        <end position="71"/>
    </location>
</feature>
<feature type="compositionally biased region" description="Pro residues" evidence="1">
    <location>
        <begin position="52"/>
        <end position="62"/>
    </location>
</feature>
<accession>A0A9P4JJS8</accession>
<reference evidence="2" key="1">
    <citation type="journal article" date="2020" name="Stud. Mycol.">
        <title>101 Dothideomycetes genomes: a test case for predicting lifestyles and emergence of pathogens.</title>
        <authorList>
            <person name="Haridas S."/>
            <person name="Albert R."/>
            <person name="Binder M."/>
            <person name="Bloem J."/>
            <person name="Labutti K."/>
            <person name="Salamov A."/>
            <person name="Andreopoulos B."/>
            <person name="Baker S."/>
            <person name="Barry K."/>
            <person name="Bills G."/>
            <person name="Bluhm B."/>
            <person name="Cannon C."/>
            <person name="Castanera R."/>
            <person name="Culley D."/>
            <person name="Daum C."/>
            <person name="Ezra D."/>
            <person name="Gonzalez J."/>
            <person name="Henrissat B."/>
            <person name="Kuo A."/>
            <person name="Liang C."/>
            <person name="Lipzen A."/>
            <person name="Lutzoni F."/>
            <person name="Magnuson J."/>
            <person name="Mondo S."/>
            <person name="Nolan M."/>
            <person name="Ohm R."/>
            <person name="Pangilinan J."/>
            <person name="Park H.-J."/>
            <person name="Ramirez L."/>
            <person name="Alfaro M."/>
            <person name="Sun H."/>
            <person name="Tritt A."/>
            <person name="Yoshinaga Y."/>
            <person name="Zwiers L.-H."/>
            <person name="Turgeon B."/>
            <person name="Goodwin S."/>
            <person name="Spatafora J."/>
            <person name="Crous P."/>
            <person name="Grigoriev I."/>
        </authorList>
    </citation>
    <scope>NUCLEOTIDE SEQUENCE</scope>
    <source>
        <strain evidence="2">ATCC 74209</strain>
    </source>
</reference>
<dbReference type="AlphaFoldDB" id="A0A9P4JJS8"/>
<evidence type="ECO:0000313" key="2">
    <source>
        <dbReference type="EMBL" id="KAF2197803.1"/>
    </source>
</evidence>
<organism evidence="2 3">
    <name type="scientific">Delitschia confertaspora ATCC 74209</name>
    <dbReference type="NCBI Taxonomy" id="1513339"/>
    <lineage>
        <taxon>Eukaryota</taxon>
        <taxon>Fungi</taxon>
        <taxon>Dikarya</taxon>
        <taxon>Ascomycota</taxon>
        <taxon>Pezizomycotina</taxon>
        <taxon>Dothideomycetes</taxon>
        <taxon>Pleosporomycetidae</taxon>
        <taxon>Pleosporales</taxon>
        <taxon>Delitschiaceae</taxon>
        <taxon>Delitschia</taxon>
    </lineage>
</organism>
<name>A0A9P4JJS8_9PLEO</name>
<comment type="caution">
    <text evidence="2">The sequence shown here is derived from an EMBL/GenBank/DDBJ whole genome shotgun (WGS) entry which is preliminary data.</text>
</comment>
<protein>
    <submittedName>
        <fullName evidence="2">Uncharacterized protein</fullName>
    </submittedName>
</protein>
<sequence>MKLPINYFLLSQYLPHPLDSYALYSTASLSTSPSNDLSSLQEAQFVTRPHFHPPSAPPPPSPARIGRATSF</sequence>
<proteinExistence type="predicted"/>
<gene>
    <name evidence="2" type="ORF">GQ43DRAFT_443931</name>
</gene>